<comment type="caution">
    <text evidence="9">The sequence shown here is derived from an EMBL/GenBank/DDBJ whole genome shotgun (WGS) entry which is preliminary data.</text>
</comment>
<accession>A0AB36DW53</accession>
<evidence type="ECO:0000313" key="10">
    <source>
        <dbReference type="Proteomes" id="UP000092594"/>
    </source>
</evidence>
<keyword evidence="3" id="KW-0813">Transport</keyword>
<evidence type="ECO:0000256" key="7">
    <source>
        <dbReference type="ARBA" id="ARBA00023136"/>
    </source>
</evidence>
<feature type="transmembrane region" description="Helical" evidence="8">
    <location>
        <begin position="267"/>
        <end position="288"/>
    </location>
</feature>
<dbReference type="GO" id="GO:0022857">
    <property type="term" value="F:transmembrane transporter activity"/>
    <property type="evidence" value="ECO:0007669"/>
    <property type="project" value="InterPro"/>
</dbReference>
<dbReference type="EMBL" id="JTJQ01000017">
    <property type="protein sequence ID" value="OBX01175.1"/>
    <property type="molecule type" value="Genomic_DNA"/>
</dbReference>
<gene>
    <name evidence="9" type="ORF">QV05_06380</name>
</gene>
<keyword evidence="7 8" id="KW-0472">Membrane</keyword>
<keyword evidence="4" id="KW-1003">Cell membrane</keyword>
<dbReference type="GO" id="GO:0005886">
    <property type="term" value="C:plasma membrane"/>
    <property type="evidence" value="ECO:0007669"/>
    <property type="project" value="UniProtKB-SubCell"/>
</dbReference>
<feature type="transmembrane region" description="Helical" evidence="8">
    <location>
        <begin position="107"/>
        <end position="126"/>
    </location>
</feature>
<proteinExistence type="inferred from homology"/>
<feature type="transmembrane region" description="Helical" evidence="8">
    <location>
        <begin position="43"/>
        <end position="66"/>
    </location>
</feature>
<comment type="subcellular location">
    <subcellularLocation>
        <location evidence="1">Cell membrane</location>
        <topology evidence="1">Multi-pass membrane protein</topology>
    </subcellularLocation>
</comment>
<feature type="transmembrane region" description="Helical" evidence="8">
    <location>
        <begin position="227"/>
        <end position="255"/>
    </location>
</feature>
<organism evidence="9 10">
    <name type="scientific">Gallibacterium genomosp. 1</name>
    <dbReference type="NCBI Taxonomy" id="155515"/>
    <lineage>
        <taxon>Bacteria</taxon>
        <taxon>Pseudomonadati</taxon>
        <taxon>Pseudomonadota</taxon>
        <taxon>Gammaproteobacteria</taxon>
        <taxon>Pasteurellales</taxon>
        <taxon>Pasteurellaceae</taxon>
        <taxon>Gallibacterium</taxon>
    </lineage>
</organism>
<dbReference type="SUPFAM" id="SSF81345">
    <property type="entry name" value="ABC transporter involved in vitamin B12 uptake, BtuC"/>
    <property type="match status" value="1"/>
</dbReference>
<feature type="transmembrane region" description="Helical" evidence="8">
    <location>
        <begin position="78"/>
        <end position="101"/>
    </location>
</feature>
<reference evidence="9 10" key="1">
    <citation type="submission" date="2014-11" db="EMBL/GenBank/DDBJ databases">
        <title>Pan-genome of Gallibacterium spp.</title>
        <authorList>
            <person name="Kudirkiene E."/>
            <person name="Bojesen A.M."/>
        </authorList>
    </citation>
    <scope>NUCLEOTIDE SEQUENCE [LARGE SCALE GENOMIC DNA]</scope>
    <source>
        <strain evidence="9 10">Gerl. 2740/89</strain>
    </source>
</reference>
<dbReference type="CDD" id="cd06550">
    <property type="entry name" value="TM_ABC_iron-siderophores_like"/>
    <property type="match status" value="1"/>
</dbReference>
<keyword evidence="10" id="KW-1185">Reference proteome</keyword>
<evidence type="ECO:0000313" key="9">
    <source>
        <dbReference type="EMBL" id="OBX01175.1"/>
    </source>
</evidence>
<keyword evidence="5 8" id="KW-0812">Transmembrane</keyword>
<dbReference type="PANTHER" id="PTHR30472">
    <property type="entry name" value="FERRIC ENTEROBACTIN TRANSPORT SYSTEM PERMEASE PROTEIN"/>
    <property type="match status" value="1"/>
</dbReference>
<evidence type="ECO:0000256" key="4">
    <source>
        <dbReference type="ARBA" id="ARBA00022475"/>
    </source>
</evidence>
<dbReference type="AlphaFoldDB" id="A0AB36DW53"/>
<dbReference type="Proteomes" id="UP000092594">
    <property type="component" value="Unassembled WGS sequence"/>
</dbReference>
<dbReference type="Gene3D" id="1.10.3470.10">
    <property type="entry name" value="ABC transporter involved in vitamin B12 uptake, BtuC"/>
    <property type="match status" value="1"/>
</dbReference>
<dbReference type="InterPro" id="IPR037294">
    <property type="entry name" value="ABC_BtuC-like"/>
</dbReference>
<feature type="transmembrane region" description="Helical" evidence="8">
    <location>
        <begin position="295"/>
        <end position="314"/>
    </location>
</feature>
<dbReference type="RefSeq" id="WP_065231159.1">
    <property type="nucleotide sequence ID" value="NZ_JTJP01000026.1"/>
</dbReference>
<feature type="transmembrane region" description="Helical" evidence="8">
    <location>
        <begin position="181"/>
        <end position="206"/>
    </location>
</feature>
<comment type="similarity">
    <text evidence="2">Belongs to the binding-protein-dependent transport system permease family. FecCD subfamily.</text>
</comment>
<feature type="transmembrane region" description="Helical" evidence="8">
    <location>
        <begin position="12"/>
        <end position="31"/>
    </location>
</feature>
<sequence>MRNIFSCRLKIILLIVVAIVVTVFYLLYQLPNRWEYALTHRNLSLLAIIVTGIAIALSTMLFQALVNNRILTPSVLGLDSLYLFIQTAIIFFSGSATLFAIDSIGLFFFSSAVMLLFALVLYQLLFRQEQQNMFFLLLVGIVFGTLFQSMTTFMEVLIDPNEFQIAQDIGFASFNRINTNILWIATIMIVAISLFSIRYFSVLDVLSLGRDQAINLGINYQRITKQLLIIVTLLISVATALVGPITFLGLLVMNITFEFMPKYQHRWLIPTSILIAIIVLVLGQFIVAQLLTFKTTLSILVNFIGGVYFIYYLGQINNGNRIKKY</sequence>
<protein>
    <submittedName>
        <fullName evidence="9">Iron ABC transporter permease</fullName>
    </submittedName>
</protein>
<evidence type="ECO:0000256" key="3">
    <source>
        <dbReference type="ARBA" id="ARBA00022448"/>
    </source>
</evidence>
<dbReference type="GO" id="GO:0033214">
    <property type="term" value="P:siderophore-iron import into cell"/>
    <property type="evidence" value="ECO:0007669"/>
    <property type="project" value="TreeGrafter"/>
</dbReference>
<evidence type="ECO:0000256" key="5">
    <source>
        <dbReference type="ARBA" id="ARBA00022692"/>
    </source>
</evidence>
<keyword evidence="6 8" id="KW-1133">Transmembrane helix</keyword>
<dbReference type="Pfam" id="PF01032">
    <property type="entry name" value="FecCD"/>
    <property type="match status" value="1"/>
</dbReference>
<feature type="transmembrane region" description="Helical" evidence="8">
    <location>
        <begin position="133"/>
        <end position="154"/>
    </location>
</feature>
<evidence type="ECO:0000256" key="6">
    <source>
        <dbReference type="ARBA" id="ARBA00022989"/>
    </source>
</evidence>
<evidence type="ECO:0000256" key="1">
    <source>
        <dbReference type="ARBA" id="ARBA00004651"/>
    </source>
</evidence>
<dbReference type="PANTHER" id="PTHR30472:SF19">
    <property type="entry name" value="PETROBACTIN IMPORT SYSTEM PERMEASE PROTEIN YCLO"/>
    <property type="match status" value="1"/>
</dbReference>
<evidence type="ECO:0000256" key="2">
    <source>
        <dbReference type="ARBA" id="ARBA00007935"/>
    </source>
</evidence>
<name>A0AB36DW53_9PAST</name>
<dbReference type="InterPro" id="IPR000522">
    <property type="entry name" value="ABC_transptr_permease_BtuC"/>
</dbReference>
<evidence type="ECO:0000256" key="8">
    <source>
        <dbReference type="SAM" id="Phobius"/>
    </source>
</evidence>